<keyword evidence="4" id="KW-0812">Transmembrane</keyword>
<evidence type="ECO:0000256" key="3">
    <source>
        <dbReference type="SAM" id="Coils"/>
    </source>
</evidence>
<keyword evidence="3" id="KW-0175">Coiled coil</keyword>
<dbReference type="Proteomes" id="UP001642483">
    <property type="component" value="Unassembled WGS sequence"/>
</dbReference>
<dbReference type="Gene3D" id="1.20.58.70">
    <property type="match status" value="1"/>
</dbReference>
<gene>
    <name evidence="6" type="ORF">CVLEPA_LOCUS15549</name>
</gene>
<proteinExistence type="inferred from homology"/>
<dbReference type="InterPro" id="IPR000727">
    <property type="entry name" value="T_SNARE_dom"/>
</dbReference>
<evidence type="ECO:0000256" key="1">
    <source>
        <dbReference type="ARBA" id="ARBA00004211"/>
    </source>
</evidence>
<dbReference type="InterPro" id="IPR010989">
    <property type="entry name" value="SNARE"/>
</dbReference>
<dbReference type="PROSITE" id="PS50192">
    <property type="entry name" value="T_SNARE"/>
    <property type="match status" value="1"/>
</dbReference>
<dbReference type="InterPro" id="IPR045242">
    <property type="entry name" value="Syntaxin"/>
</dbReference>
<dbReference type="PANTHER" id="PTHR19957:SF307">
    <property type="entry name" value="PROTEIN SSO1-RELATED"/>
    <property type="match status" value="1"/>
</dbReference>
<comment type="subcellular location">
    <subcellularLocation>
        <location evidence="1">Membrane</location>
        <topology evidence="1">Single-pass type IV membrane protein</topology>
    </subcellularLocation>
</comment>
<reference evidence="6 7" key="1">
    <citation type="submission" date="2024-02" db="EMBL/GenBank/DDBJ databases">
        <authorList>
            <person name="Daric V."/>
            <person name="Darras S."/>
        </authorList>
    </citation>
    <scope>NUCLEOTIDE SEQUENCE [LARGE SCALE GENOMIC DNA]</scope>
</reference>
<dbReference type="EMBL" id="CAWYQH010000097">
    <property type="protein sequence ID" value="CAK8684576.1"/>
    <property type="molecule type" value="Genomic_DNA"/>
</dbReference>
<name>A0ABP0FYA7_CLALP</name>
<evidence type="ECO:0000256" key="4">
    <source>
        <dbReference type="SAM" id="Phobius"/>
    </source>
</evidence>
<evidence type="ECO:0000259" key="5">
    <source>
        <dbReference type="PROSITE" id="PS50192"/>
    </source>
</evidence>
<keyword evidence="7" id="KW-1185">Reference proteome</keyword>
<keyword evidence="4" id="KW-1133">Transmembrane helix</keyword>
<organism evidence="6 7">
    <name type="scientific">Clavelina lepadiformis</name>
    <name type="common">Light-bulb sea squirt</name>
    <name type="synonym">Ascidia lepadiformis</name>
    <dbReference type="NCBI Taxonomy" id="159417"/>
    <lineage>
        <taxon>Eukaryota</taxon>
        <taxon>Metazoa</taxon>
        <taxon>Chordata</taxon>
        <taxon>Tunicata</taxon>
        <taxon>Ascidiacea</taxon>
        <taxon>Aplousobranchia</taxon>
        <taxon>Clavelinidae</taxon>
        <taxon>Clavelina</taxon>
    </lineage>
</organism>
<dbReference type="Gene3D" id="1.20.5.110">
    <property type="match status" value="1"/>
</dbReference>
<comment type="similarity">
    <text evidence="2">Belongs to the syntaxin family.</text>
</comment>
<dbReference type="SMART" id="SM00397">
    <property type="entry name" value="t_SNARE"/>
    <property type="match status" value="1"/>
</dbReference>
<comment type="caution">
    <text evidence="6">The sequence shown here is derived from an EMBL/GenBank/DDBJ whole genome shotgun (WGS) entry which is preliminary data.</text>
</comment>
<dbReference type="SUPFAM" id="SSF47661">
    <property type="entry name" value="t-snare proteins"/>
    <property type="match status" value="1"/>
</dbReference>
<sequence>MAQGRKLMMIRDRLPDLIRLHEEDPSLYHEPEYQEELPMEDETDLLLQRTGKSLKFLRELESMLKELKVHHREVVTCPSIFNANERRKKISSTTDRFQALARKTKSILHRMEMSDQDKLRYWPLSGSITGNHNDVTIRWQQSTSSVQMVSCPWMHPVGFVPVDVRMKFLLHSVLSLRLTQAVGGFYHEQSEYQKLCQRKVARQLSILGPIYPERGKLDGRLFNESTPLLYADIKDDAEVGREMRSKLNQVAHFENEILLLERKITQLSKAFLMMSSMVDEQGAMIDVIEQHVLMASDYVEVGNQRLKKAEKLKDKYRKKKFILICLLILLLAIVVVIIVVAVKNTQRHTVASPQSKVVIMKSQKT</sequence>
<keyword evidence="4" id="KW-0472">Membrane</keyword>
<feature type="coiled-coil region" evidence="3">
    <location>
        <begin position="243"/>
        <end position="270"/>
    </location>
</feature>
<feature type="domain" description="T-SNARE coiled-coil homology" evidence="5">
    <location>
        <begin position="260"/>
        <end position="309"/>
    </location>
</feature>
<feature type="transmembrane region" description="Helical" evidence="4">
    <location>
        <begin position="321"/>
        <end position="342"/>
    </location>
</feature>
<evidence type="ECO:0000313" key="6">
    <source>
        <dbReference type="EMBL" id="CAK8684576.1"/>
    </source>
</evidence>
<accession>A0ABP0FYA7</accession>
<evidence type="ECO:0000313" key="7">
    <source>
        <dbReference type="Proteomes" id="UP001642483"/>
    </source>
</evidence>
<protein>
    <recommendedName>
        <fullName evidence="5">t-SNARE coiled-coil homology domain-containing protein</fullName>
    </recommendedName>
</protein>
<dbReference type="PANTHER" id="PTHR19957">
    <property type="entry name" value="SYNTAXIN"/>
    <property type="match status" value="1"/>
</dbReference>
<evidence type="ECO:0000256" key="2">
    <source>
        <dbReference type="ARBA" id="ARBA00009063"/>
    </source>
</evidence>
<dbReference type="Pfam" id="PF05739">
    <property type="entry name" value="SNARE"/>
    <property type="match status" value="1"/>
</dbReference>